<name>A0A543EV59_9NOCA</name>
<dbReference type="EMBL" id="VFPG01000002">
    <property type="protein sequence ID" value="TQM25468.1"/>
    <property type="molecule type" value="Genomic_DNA"/>
</dbReference>
<proteinExistence type="predicted"/>
<accession>A0A543EV59</accession>
<dbReference type="AlphaFoldDB" id="A0A543EV59"/>
<gene>
    <name evidence="2" type="ORF">FB390_5620</name>
</gene>
<keyword evidence="3" id="KW-1185">Reference proteome</keyword>
<evidence type="ECO:0000313" key="3">
    <source>
        <dbReference type="Proteomes" id="UP000316331"/>
    </source>
</evidence>
<sequence length="405" mass="41536">MHAVALADTGEKLVERVLVHRVAKTHGDNKADVAAAVQAAMDYVAAEVGQGREIAGAAVAYRDAAERRAIVTRLASGPWRTASLLSTKSAHLSAAGAMTWLGEFDDLLVCEAVPGYQAFTLVDKGRDRVLAAVAQTGGINEASLGAAVTAAWDQFEAAAVRPDGVVLIGSAADEPAVREAVDRFGAPVLPCKIASSAAAIGAALFAMADVPEVVDTVEEPRGSRSSSALFVAASVVAAGLVVGGVYTVGDYSIRSVVADSRNTADAHVVPGTGSPSGMAVGSSVQPEIIASEDKGAASVPRQSPAVTAGMPAVAPQQVVQRWGSGRQGPLTLEESEELQESDTAAASVVPGTGVPSTTKVGAPNDVMLFPGEAPPPPAFTPESYEWWDNHLRLLAQWASQQLSEA</sequence>
<comment type="caution">
    <text evidence="2">The sequence shown here is derived from an EMBL/GenBank/DDBJ whole genome shotgun (WGS) entry which is preliminary data.</text>
</comment>
<evidence type="ECO:0000256" key="1">
    <source>
        <dbReference type="SAM" id="MobiDB-lite"/>
    </source>
</evidence>
<feature type="region of interest" description="Disordered" evidence="1">
    <location>
        <begin position="331"/>
        <end position="359"/>
    </location>
</feature>
<organism evidence="2 3">
    <name type="scientific">Nocardia bhagyanarayanae</name>
    <dbReference type="NCBI Taxonomy" id="1215925"/>
    <lineage>
        <taxon>Bacteria</taxon>
        <taxon>Bacillati</taxon>
        <taxon>Actinomycetota</taxon>
        <taxon>Actinomycetes</taxon>
        <taxon>Mycobacteriales</taxon>
        <taxon>Nocardiaceae</taxon>
        <taxon>Nocardia</taxon>
    </lineage>
</organism>
<dbReference type="Proteomes" id="UP000316331">
    <property type="component" value="Unassembled WGS sequence"/>
</dbReference>
<protein>
    <submittedName>
        <fullName evidence="2">Uncharacterized protein</fullName>
    </submittedName>
</protein>
<evidence type="ECO:0000313" key="2">
    <source>
        <dbReference type="EMBL" id="TQM25468.1"/>
    </source>
</evidence>
<reference evidence="2 3" key="1">
    <citation type="submission" date="2019-06" db="EMBL/GenBank/DDBJ databases">
        <title>Sequencing the genomes of 1000 actinobacteria strains.</title>
        <authorList>
            <person name="Klenk H.-P."/>
        </authorList>
    </citation>
    <scope>NUCLEOTIDE SEQUENCE [LARGE SCALE GENOMIC DNA]</scope>
    <source>
        <strain evidence="2 3">DSM 103495</strain>
    </source>
</reference>